<name>A0A0W0GKL6_9CHLR</name>
<evidence type="ECO:0000313" key="1">
    <source>
        <dbReference type="EMBL" id="KTB49074.1"/>
    </source>
</evidence>
<dbReference type="Proteomes" id="UP000053947">
    <property type="component" value="Unassembled WGS sequence"/>
</dbReference>
<accession>A0A0W0GKL6</accession>
<dbReference type="OrthoDB" id="166653at2"/>
<dbReference type="EMBL" id="LFDV01000002">
    <property type="protein sequence ID" value="KTB49074.1"/>
    <property type="molecule type" value="Genomic_DNA"/>
</dbReference>
<gene>
    <name evidence="1" type="ORF">DEALK_19230</name>
</gene>
<sequence length="82" mass="9232">MKKKRTLYECAHARAYGKRIFCRRGFPLSDKAGNGGIDIIRLARGEPLALDICQACLDFNRLGPAVPDGERGWLKKKEVSKR</sequence>
<evidence type="ECO:0000313" key="2">
    <source>
        <dbReference type="Proteomes" id="UP000053947"/>
    </source>
</evidence>
<reference evidence="1 2" key="1">
    <citation type="submission" date="2015-06" db="EMBL/GenBank/DDBJ databases">
        <title>Genome sequence of the organohalide-respiring Dehalogenimonas alkenigignens type strain (IP3-3T).</title>
        <authorList>
            <person name="Key T.A."/>
            <person name="Richmond D.P."/>
            <person name="Bowman K.S."/>
            <person name="Cho Y.-J."/>
            <person name="Chun J."/>
            <person name="da Costa M.S."/>
            <person name="Rainey F.A."/>
            <person name="Moe W.M."/>
        </authorList>
    </citation>
    <scope>NUCLEOTIDE SEQUENCE [LARGE SCALE GENOMIC DNA]</scope>
    <source>
        <strain evidence="1 2">IP3-3</strain>
    </source>
</reference>
<dbReference type="AlphaFoldDB" id="A0A0W0GKL6"/>
<protein>
    <submittedName>
        <fullName evidence="1">Uncharacterized protein</fullName>
    </submittedName>
</protein>
<dbReference type="STRING" id="1217799.DEALK_19230"/>
<keyword evidence="2" id="KW-1185">Reference proteome</keyword>
<organism evidence="1 2">
    <name type="scientific">Dehalogenimonas alkenigignens</name>
    <dbReference type="NCBI Taxonomy" id="1217799"/>
    <lineage>
        <taxon>Bacteria</taxon>
        <taxon>Bacillati</taxon>
        <taxon>Chloroflexota</taxon>
        <taxon>Dehalococcoidia</taxon>
        <taxon>Dehalococcoidales</taxon>
        <taxon>Dehalococcoidaceae</taxon>
        <taxon>Dehalogenimonas</taxon>
    </lineage>
</organism>
<proteinExistence type="predicted"/>
<dbReference type="RefSeq" id="WP_058439971.1">
    <property type="nucleotide sequence ID" value="NZ_KQ758903.1"/>
</dbReference>
<comment type="caution">
    <text evidence="1">The sequence shown here is derived from an EMBL/GenBank/DDBJ whole genome shotgun (WGS) entry which is preliminary data.</text>
</comment>